<dbReference type="GO" id="GO:0046983">
    <property type="term" value="F:protein dimerization activity"/>
    <property type="evidence" value="ECO:0007669"/>
    <property type="project" value="InterPro"/>
</dbReference>
<dbReference type="GO" id="GO:0090575">
    <property type="term" value="C:RNA polymerase II transcription regulator complex"/>
    <property type="evidence" value="ECO:0000318"/>
    <property type="project" value="GO_Central"/>
</dbReference>
<protein>
    <submittedName>
        <fullName evidence="8">LOW QUALITY PROTEIN: transcription factor bHLH162-like</fullName>
    </submittedName>
</protein>
<dbReference type="KEGG" id="soe:110800662"/>
<organism evidence="7 8">
    <name type="scientific">Spinacia oleracea</name>
    <name type="common">Spinach</name>
    <dbReference type="NCBI Taxonomy" id="3562"/>
    <lineage>
        <taxon>Eukaryota</taxon>
        <taxon>Viridiplantae</taxon>
        <taxon>Streptophyta</taxon>
        <taxon>Embryophyta</taxon>
        <taxon>Tracheophyta</taxon>
        <taxon>Spermatophyta</taxon>
        <taxon>Magnoliopsida</taxon>
        <taxon>eudicotyledons</taxon>
        <taxon>Gunneridae</taxon>
        <taxon>Pentapetalae</taxon>
        <taxon>Caryophyllales</taxon>
        <taxon>Chenopodiaceae</taxon>
        <taxon>Chenopodioideae</taxon>
        <taxon>Anserineae</taxon>
        <taxon>Spinacia</taxon>
    </lineage>
</organism>
<dbReference type="SUPFAM" id="SSF47459">
    <property type="entry name" value="HLH, helix-loop-helix DNA-binding domain"/>
    <property type="match status" value="1"/>
</dbReference>
<feature type="coiled-coil region" evidence="5">
    <location>
        <begin position="35"/>
        <end position="62"/>
    </location>
</feature>
<keyword evidence="7" id="KW-1185">Reference proteome</keyword>
<feature type="domain" description="BHLH" evidence="6">
    <location>
        <begin position="1"/>
        <end position="45"/>
    </location>
</feature>
<dbReference type="PROSITE" id="PS50888">
    <property type="entry name" value="BHLH"/>
    <property type="match status" value="1"/>
</dbReference>
<evidence type="ECO:0000259" key="6">
    <source>
        <dbReference type="PROSITE" id="PS50888"/>
    </source>
</evidence>
<dbReference type="InterPro" id="IPR015660">
    <property type="entry name" value="MASH1/Ascl1a-like"/>
</dbReference>
<keyword evidence="4" id="KW-0539">Nucleus</keyword>
<name>A0A9R0J683_SPIOL</name>
<dbReference type="Pfam" id="PF00010">
    <property type="entry name" value="HLH"/>
    <property type="match status" value="1"/>
</dbReference>
<reference evidence="8" key="2">
    <citation type="submission" date="2025-08" db="UniProtKB">
        <authorList>
            <consortium name="RefSeq"/>
        </authorList>
    </citation>
    <scope>IDENTIFICATION</scope>
    <source>
        <tissue evidence="8">Leaf</tissue>
    </source>
</reference>
<evidence type="ECO:0000313" key="7">
    <source>
        <dbReference type="Proteomes" id="UP000813463"/>
    </source>
</evidence>
<dbReference type="GO" id="GO:0006357">
    <property type="term" value="P:regulation of transcription by RNA polymerase II"/>
    <property type="evidence" value="ECO:0000318"/>
    <property type="project" value="GO_Central"/>
</dbReference>
<gene>
    <name evidence="8" type="primary">LOC110800662</name>
</gene>
<dbReference type="InterPro" id="IPR011598">
    <property type="entry name" value="bHLH_dom"/>
</dbReference>
<evidence type="ECO:0000256" key="5">
    <source>
        <dbReference type="SAM" id="Coils"/>
    </source>
</evidence>
<keyword evidence="5" id="KW-0175">Coiled coil</keyword>
<dbReference type="PANTHER" id="PTHR13935:SF90">
    <property type="entry name" value="TRANSCRIPTION FACTOR BHLH162"/>
    <property type="match status" value="1"/>
</dbReference>
<dbReference type="InterPro" id="IPR036638">
    <property type="entry name" value="HLH_DNA-bd_sf"/>
</dbReference>
<dbReference type="Proteomes" id="UP000813463">
    <property type="component" value="Chromosome 6"/>
</dbReference>
<dbReference type="PANTHER" id="PTHR13935">
    <property type="entry name" value="ACHAETE-SCUTE TRANSCRIPTION FACTOR-RELATED"/>
    <property type="match status" value="1"/>
</dbReference>
<proteinExistence type="predicted"/>
<keyword evidence="3" id="KW-0804">Transcription</keyword>
<evidence type="ECO:0000256" key="4">
    <source>
        <dbReference type="ARBA" id="ARBA00023242"/>
    </source>
</evidence>
<sequence>MEKDRRNQMKNLYSELNSLVPQDPSSFPRAIPDQIDDATNYIRQLQDNIKNLSMTRDELQGSAGGYNANRGSYSTNSPVQIEVTENGNALELEVTVLTGLECQFVFTEALRILHEENAEVVNVNYSVAENIVFHTIHAQMGEAASSNAVARITQRLKNFEL</sequence>
<dbReference type="GeneID" id="110800662"/>
<comment type="subcellular location">
    <subcellularLocation>
        <location evidence="1">Nucleus</location>
    </subcellularLocation>
</comment>
<keyword evidence="2" id="KW-0805">Transcription regulation</keyword>
<dbReference type="Gene3D" id="4.10.280.10">
    <property type="entry name" value="Helix-loop-helix DNA-binding domain"/>
    <property type="match status" value="1"/>
</dbReference>
<evidence type="ECO:0000313" key="8">
    <source>
        <dbReference type="RefSeq" id="XP_021861661.2"/>
    </source>
</evidence>
<evidence type="ECO:0000256" key="3">
    <source>
        <dbReference type="ARBA" id="ARBA00023163"/>
    </source>
</evidence>
<accession>A0A9R0J683</accession>
<dbReference type="AlphaFoldDB" id="A0A9R0J683"/>
<dbReference type="RefSeq" id="XP_021861661.2">
    <property type="nucleotide sequence ID" value="XM_022005969.2"/>
</dbReference>
<dbReference type="GO" id="GO:0000981">
    <property type="term" value="F:DNA-binding transcription factor activity, RNA polymerase II-specific"/>
    <property type="evidence" value="ECO:0000318"/>
    <property type="project" value="GO_Central"/>
</dbReference>
<reference evidence="7" key="1">
    <citation type="journal article" date="2021" name="Nat. Commun.">
        <title>Genomic analyses provide insights into spinach domestication and the genetic basis of agronomic traits.</title>
        <authorList>
            <person name="Cai X."/>
            <person name="Sun X."/>
            <person name="Xu C."/>
            <person name="Sun H."/>
            <person name="Wang X."/>
            <person name="Ge C."/>
            <person name="Zhang Z."/>
            <person name="Wang Q."/>
            <person name="Fei Z."/>
            <person name="Jiao C."/>
            <person name="Wang Q."/>
        </authorList>
    </citation>
    <scope>NUCLEOTIDE SEQUENCE [LARGE SCALE GENOMIC DNA]</scope>
    <source>
        <strain evidence="7">cv. Varoflay</strain>
    </source>
</reference>
<dbReference type="GO" id="GO:0000977">
    <property type="term" value="F:RNA polymerase II transcription regulatory region sequence-specific DNA binding"/>
    <property type="evidence" value="ECO:0000318"/>
    <property type="project" value="GO_Central"/>
</dbReference>
<evidence type="ECO:0000256" key="1">
    <source>
        <dbReference type="ARBA" id="ARBA00004123"/>
    </source>
</evidence>
<evidence type="ECO:0000256" key="2">
    <source>
        <dbReference type="ARBA" id="ARBA00023015"/>
    </source>
</evidence>